<feature type="transmembrane region" description="Helical" evidence="5">
    <location>
        <begin position="94"/>
        <end position="115"/>
    </location>
</feature>
<evidence type="ECO:0000313" key="8">
    <source>
        <dbReference type="Proteomes" id="UP001433268"/>
    </source>
</evidence>
<evidence type="ECO:0000256" key="3">
    <source>
        <dbReference type="ARBA" id="ARBA00022989"/>
    </source>
</evidence>
<dbReference type="Pfam" id="PF00999">
    <property type="entry name" value="Na_H_Exchanger"/>
    <property type="match status" value="1"/>
</dbReference>
<evidence type="ECO:0000256" key="5">
    <source>
        <dbReference type="SAM" id="Phobius"/>
    </source>
</evidence>
<comment type="caution">
    <text evidence="7">The sequence shown here is derived from an EMBL/GenBank/DDBJ whole genome shotgun (WGS) entry which is preliminary data.</text>
</comment>
<feature type="transmembrane region" description="Helical" evidence="5">
    <location>
        <begin position="427"/>
        <end position="445"/>
    </location>
</feature>
<dbReference type="PANTHER" id="PTHR31382:SF3">
    <property type="entry name" value="SODIUM ION_PROTON EXCHANGER (EUROFUNG)"/>
    <property type="match status" value="1"/>
</dbReference>
<evidence type="ECO:0000259" key="6">
    <source>
        <dbReference type="Pfam" id="PF00999"/>
    </source>
</evidence>
<accession>A0ABR1UV44</accession>
<evidence type="ECO:0000256" key="2">
    <source>
        <dbReference type="ARBA" id="ARBA00022692"/>
    </source>
</evidence>
<dbReference type="InterPro" id="IPR004712">
    <property type="entry name" value="Na+/H+_antiporter_fungi"/>
</dbReference>
<keyword evidence="4 5" id="KW-0472">Membrane</keyword>
<gene>
    <name evidence="7" type="ORF">PG997_014902</name>
</gene>
<reference evidence="7 8" key="1">
    <citation type="submission" date="2023-01" db="EMBL/GenBank/DDBJ databases">
        <title>Analysis of 21 Apiospora genomes using comparative genomics revels a genus with tremendous synthesis potential of carbohydrate active enzymes and secondary metabolites.</title>
        <authorList>
            <person name="Sorensen T."/>
        </authorList>
    </citation>
    <scope>NUCLEOTIDE SEQUENCE [LARGE SCALE GENOMIC DNA]</scope>
    <source>
        <strain evidence="7 8">CBS 114990</strain>
    </source>
</reference>
<feature type="transmembrane region" description="Helical" evidence="5">
    <location>
        <begin position="155"/>
        <end position="172"/>
    </location>
</feature>
<dbReference type="EMBL" id="JAQQWN010000010">
    <property type="protein sequence ID" value="KAK8062805.1"/>
    <property type="molecule type" value="Genomic_DNA"/>
</dbReference>
<dbReference type="RefSeq" id="XP_066661404.1">
    <property type="nucleotide sequence ID" value="XM_066819216.1"/>
</dbReference>
<keyword evidence="3 5" id="KW-1133">Transmembrane helix</keyword>
<feature type="transmembrane region" description="Helical" evidence="5">
    <location>
        <begin position="127"/>
        <end position="149"/>
    </location>
</feature>
<dbReference type="Proteomes" id="UP001433268">
    <property type="component" value="Unassembled WGS sequence"/>
</dbReference>
<feature type="domain" description="Cation/H+ exchanger transmembrane" evidence="6">
    <location>
        <begin position="50"/>
        <end position="490"/>
    </location>
</feature>
<feature type="transmembrane region" description="Helical" evidence="5">
    <location>
        <begin position="271"/>
        <end position="289"/>
    </location>
</feature>
<sequence length="607" mass="66180">MPTLDVSELNIVIAVLGQLQCEPCANMFTLTDFGKTGGYITLYGLFSVLIKSKALLGEALPAMCIGIVLGPLLANFLNHTRWGPGDLSEDQKSAITLGFMRVMISVQLLIAGYQLPAKYVAANWRSMAVLLLPIMTLMWLCTTACLMATVPKITLLAALAIGACVTSTDPVLSQAIAKGPFADMYVARPLREVISAEAGANDGFGFPFLMLATNLMRHTELPGVVTSAGHGAEHKRELVGMVEELVKRAGDVGRLDGGFGKAMIDWVVETWLYVVIMAVPYGALVGFSAGKAIKFFLKRRWIDSESYLLFPVALALFIIGTCGAIGTNDLLACFVAGVALNWDGEYLKETLERHDEVNGSIDVLLNFLGFMYVGVIMPWETFHDPDGTGITLPRLIGLGFLVLFFRRIPALLIMYKAMPSCIKSWKEAIFMGYFGPIGVGAVFYVEHTKHLFPSLATADAGEAALLRALVPSVYFLVLFSIVMHGLSIPALDALYRRYGVAPVADDAVQVYRKSMHVPAPANTRPDSSDDEYFVAYNRFSRPAPNHRRTVLLDGRAVGQLPLVRDEDVRALSTLGNKGSMDNDGDVDSIDEEKFQAKMRQASLQRLG</sequence>
<keyword evidence="2 5" id="KW-0812">Transmembrane</keyword>
<feature type="transmembrane region" description="Helical" evidence="5">
    <location>
        <begin position="55"/>
        <end position="74"/>
    </location>
</feature>
<feature type="transmembrane region" description="Helical" evidence="5">
    <location>
        <begin position="363"/>
        <end position="382"/>
    </location>
</feature>
<name>A0ABR1UV44_9PEZI</name>
<dbReference type="GeneID" id="92052276"/>
<feature type="transmembrane region" description="Helical" evidence="5">
    <location>
        <begin position="309"/>
        <end position="342"/>
    </location>
</feature>
<dbReference type="Gene3D" id="1.20.1530.20">
    <property type="match status" value="1"/>
</dbReference>
<dbReference type="InterPro" id="IPR038770">
    <property type="entry name" value="Na+/solute_symporter_sf"/>
</dbReference>
<keyword evidence="8" id="KW-1185">Reference proteome</keyword>
<dbReference type="PANTHER" id="PTHR31382">
    <property type="entry name" value="NA(+)/H(+) ANTIPORTER"/>
    <property type="match status" value="1"/>
</dbReference>
<evidence type="ECO:0000256" key="1">
    <source>
        <dbReference type="ARBA" id="ARBA00004141"/>
    </source>
</evidence>
<feature type="transmembrane region" description="Helical" evidence="5">
    <location>
        <begin position="465"/>
        <end position="488"/>
    </location>
</feature>
<comment type="subcellular location">
    <subcellularLocation>
        <location evidence="1">Membrane</location>
        <topology evidence="1">Multi-pass membrane protein</topology>
    </subcellularLocation>
</comment>
<proteinExistence type="predicted"/>
<evidence type="ECO:0000313" key="7">
    <source>
        <dbReference type="EMBL" id="KAK8062805.1"/>
    </source>
</evidence>
<organism evidence="7 8">
    <name type="scientific">Apiospora hydei</name>
    <dbReference type="NCBI Taxonomy" id="1337664"/>
    <lineage>
        <taxon>Eukaryota</taxon>
        <taxon>Fungi</taxon>
        <taxon>Dikarya</taxon>
        <taxon>Ascomycota</taxon>
        <taxon>Pezizomycotina</taxon>
        <taxon>Sordariomycetes</taxon>
        <taxon>Xylariomycetidae</taxon>
        <taxon>Amphisphaeriales</taxon>
        <taxon>Apiosporaceae</taxon>
        <taxon>Apiospora</taxon>
    </lineage>
</organism>
<evidence type="ECO:0000256" key="4">
    <source>
        <dbReference type="ARBA" id="ARBA00023136"/>
    </source>
</evidence>
<protein>
    <submittedName>
        <fullName evidence="7">Cation/H+ exchanger</fullName>
    </submittedName>
</protein>
<feature type="transmembrane region" description="Helical" evidence="5">
    <location>
        <begin position="394"/>
        <end position="415"/>
    </location>
</feature>
<dbReference type="InterPro" id="IPR006153">
    <property type="entry name" value="Cation/H_exchanger_TM"/>
</dbReference>